<keyword evidence="3" id="KW-1185">Reference proteome</keyword>
<dbReference type="InterPro" id="IPR021457">
    <property type="entry name" value="DUF3108"/>
</dbReference>
<feature type="chain" id="PRO_5046996857" evidence="1">
    <location>
        <begin position="32"/>
        <end position="247"/>
    </location>
</feature>
<dbReference type="EMBL" id="VCQT01000027">
    <property type="protein sequence ID" value="TMW13058.1"/>
    <property type="molecule type" value="Genomic_DNA"/>
</dbReference>
<gene>
    <name evidence="2" type="ORF">FGS76_08305</name>
</gene>
<comment type="caution">
    <text evidence="2">The sequence shown here is derived from an EMBL/GenBank/DDBJ whole genome shotgun (WGS) entry which is preliminary data.</text>
</comment>
<dbReference type="Proteomes" id="UP000739180">
    <property type="component" value="Unassembled WGS sequence"/>
</dbReference>
<keyword evidence="1" id="KW-0732">Signal</keyword>
<protein>
    <submittedName>
        <fullName evidence="2">DUF3108 domain-containing protein</fullName>
    </submittedName>
</protein>
<organism evidence="2 3">
    <name type="scientific">Alloalcanivorax gelatiniphagus</name>
    <dbReference type="NCBI Taxonomy" id="1194167"/>
    <lineage>
        <taxon>Bacteria</taxon>
        <taxon>Pseudomonadati</taxon>
        <taxon>Pseudomonadota</taxon>
        <taxon>Gammaproteobacteria</taxon>
        <taxon>Oceanospirillales</taxon>
        <taxon>Alcanivoracaceae</taxon>
        <taxon>Alloalcanivorax</taxon>
    </lineage>
</organism>
<name>A0ABY2XNL0_9GAMM</name>
<evidence type="ECO:0000313" key="3">
    <source>
        <dbReference type="Proteomes" id="UP000739180"/>
    </source>
</evidence>
<dbReference type="RefSeq" id="WP_138772162.1">
    <property type="nucleotide sequence ID" value="NZ_JBHSSX010000138.1"/>
</dbReference>
<feature type="signal peptide" evidence="1">
    <location>
        <begin position="1"/>
        <end position="31"/>
    </location>
</feature>
<evidence type="ECO:0000256" key="1">
    <source>
        <dbReference type="SAM" id="SignalP"/>
    </source>
</evidence>
<dbReference type="Pfam" id="PF11306">
    <property type="entry name" value="DUF3108"/>
    <property type="match status" value="1"/>
</dbReference>
<reference evidence="2 3" key="1">
    <citation type="submission" date="2019-05" db="EMBL/GenBank/DDBJ databases">
        <title>Genome of Alcanivorax gelatiniphagus, an oil degrading marine bacteria.</title>
        <authorList>
            <person name="Kwon K.K."/>
        </authorList>
    </citation>
    <scope>NUCLEOTIDE SEQUENCE [LARGE SCALE GENOMIC DNA]</scope>
    <source>
        <strain evidence="2 3">MEBiC 08158</strain>
    </source>
</reference>
<accession>A0ABY2XNL0</accession>
<proteinExistence type="predicted"/>
<sequence>MTRAGPAGRTVKALSLALTLWLSAWVPAAVAEPLQPFSAEYRIYVNKIPTPIKATLLLEPVAGKDRYHMLFEAHSWMLNNREESWFHWNQCAPRTERYEHEFNGFGKHRYYHTDFDWAKPGVITESEDGVEAFPIPEDALDELSMLLRARCVFASGDKEYDATSVYGDDLRHHHFVVVDRETIDTPMGELDTLVVEKRRDKDKDEKRRTLFWVAPKVGYMVVKARHIESALLHGELIMREYNGPLPE</sequence>
<evidence type="ECO:0000313" key="2">
    <source>
        <dbReference type="EMBL" id="TMW13058.1"/>
    </source>
</evidence>